<feature type="transmembrane region" description="Helical" evidence="1">
    <location>
        <begin position="54"/>
        <end position="78"/>
    </location>
</feature>
<dbReference type="PANTHER" id="PTHR40465">
    <property type="entry name" value="CHROMOSOME 1, WHOLE GENOME SHOTGUN SEQUENCE"/>
    <property type="match status" value="1"/>
</dbReference>
<keyword evidence="1" id="KW-0812">Transmembrane</keyword>
<feature type="domain" description="DUF6534" evidence="2">
    <location>
        <begin position="174"/>
        <end position="260"/>
    </location>
</feature>
<evidence type="ECO:0000313" key="4">
    <source>
        <dbReference type="Proteomes" id="UP000807353"/>
    </source>
</evidence>
<keyword evidence="4" id="KW-1185">Reference proteome</keyword>
<feature type="transmembrane region" description="Helical" evidence="1">
    <location>
        <begin position="90"/>
        <end position="113"/>
    </location>
</feature>
<organism evidence="3 4">
    <name type="scientific">Collybia nuda</name>
    <dbReference type="NCBI Taxonomy" id="64659"/>
    <lineage>
        <taxon>Eukaryota</taxon>
        <taxon>Fungi</taxon>
        <taxon>Dikarya</taxon>
        <taxon>Basidiomycota</taxon>
        <taxon>Agaricomycotina</taxon>
        <taxon>Agaricomycetes</taxon>
        <taxon>Agaricomycetidae</taxon>
        <taxon>Agaricales</taxon>
        <taxon>Tricholomatineae</taxon>
        <taxon>Clitocybaceae</taxon>
        <taxon>Collybia</taxon>
    </lineage>
</organism>
<dbReference type="Pfam" id="PF20152">
    <property type="entry name" value="DUF6534"/>
    <property type="match status" value="1"/>
</dbReference>
<feature type="transmembrane region" description="Helical" evidence="1">
    <location>
        <begin position="164"/>
        <end position="188"/>
    </location>
</feature>
<feature type="transmembrane region" description="Helical" evidence="1">
    <location>
        <begin position="209"/>
        <end position="228"/>
    </location>
</feature>
<feature type="transmembrane region" description="Helical" evidence="1">
    <location>
        <begin position="125"/>
        <end position="144"/>
    </location>
</feature>
<protein>
    <recommendedName>
        <fullName evidence="2">DUF6534 domain-containing protein</fullName>
    </recommendedName>
</protein>
<keyword evidence="1" id="KW-1133">Transmembrane helix</keyword>
<dbReference type="OrthoDB" id="3206554at2759"/>
<gene>
    <name evidence="3" type="ORF">BDZ94DRAFT_1324660</name>
</gene>
<comment type="caution">
    <text evidence="3">The sequence shown here is derived from an EMBL/GenBank/DDBJ whole genome shotgun (WGS) entry which is preliminary data.</text>
</comment>
<accession>A0A9P5XZR1</accession>
<dbReference type="EMBL" id="MU150313">
    <property type="protein sequence ID" value="KAF9459597.1"/>
    <property type="molecule type" value="Genomic_DNA"/>
</dbReference>
<dbReference type="InterPro" id="IPR045339">
    <property type="entry name" value="DUF6534"/>
</dbReference>
<feature type="transmembrane region" description="Helical" evidence="1">
    <location>
        <begin position="234"/>
        <end position="255"/>
    </location>
</feature>
<name>A0A9P5XZR1_9AGAR</name>
<feature type="transmembrane region" description="Helical" evidence="1">
    <location>
        <begin position="6"/>
        <end position="26"/>
    </location>
</feature>
<evidence type="ECO:0000313" key="3">
    <source>
        <dbReference type="EMBL" id="KAF9459597.1"/>
    </source>
</evidence>
<proteinExistence type="predicted"/>
<dbReference type="AlphaFoldDB" id="A0A9P5XZR1"/>
<sequence>MANVSSTLGALLVGGLVASSSAIVYLSRQFSGIVTVQTLSYFKYYPSDPSGVKALVACVWILDFGHMIFVGTSLWDYLIAHFGNHARVDFISWSLPLTIAFTATLTFLVHCFYVQRIYKLSDRKLYIAIPLAMIACARLCFATLTTAKMITLGSLEDFVRKYTWSFTSGLALSSLMDVLITAFLCFTLMNGRKKNSNLNPILDLLVRYAFENGALTGAATVLSMIFWLTMPTNLVFMGLHFVISKFYANSLLATLNTRRRLQYSHTSRSQSVSGERPVFPDSPTSKRFSVNVIVLFPQRRDMPTGPLQIKVEESTTRTVDSCGTVSFAPSRPYSAHKC</sequence>
<keyword evidence="1" id="KW-0472">Membrane</keyword>
<dbReference type="PANTHER" id="PTHR40465:SF1">
    <property type="entry name" value="DUF6534 DOMAIN-CONTAINING PROTEIN"/>
    <property type="match status" value="1"/>
</dbReference>
<reference evidence="3" key="1">
    <citation type="submission" date="2020-11" db="EMBL/GenBank/DDBJ databases">
        <authorList>
            <consortium name="DOE Joint Genome Institute"/>
            <person name="Ahrendt S."/>
            <person name="Riley R."/>
            <person name="Andreopoulos W."/>
            <person name="Labutti K."/>
            <person name="Pangilinan J."/>
            <person name="Ruiz-Duenas F.J."/>
            <person name="Barrasa J.M."/>
            <person name="Sanchez-Garcia M."/>
            <person name="Camarero S."/>
            <person name="Miyauchi S."/>
            <person name="Serrano A."/>
            <person name="Linde D."/>
            <person name="Babiker R."/>
            <person name="Drula E."/>
            <person name="Ayuso-Fernandez I."/>
            <person name="Pacheco R."/>
            <person name="Padilla G."/>
            <person name="Ferreira P."/>
            <person name="Barriuso J."/>
            <person name="Kellner H."/>
            <person name="Castanera R."/>
            <person name="Alfaro M."/>
            <person name="Ramirez L."/>
            <person name="Pisabarro A.G."/>
            <person name="Kuo A."/>
            <person name="Tritt A."/>
            <person name="Lipzen A."/>
            <person name="He G."/>
            <person name="Yan M."/>
            <person name="Ng V."/>
            <person name="Cullen D."/>
            <person name="Martin F."/>
            <person name="Rosso M.-N."/>
            <person name="Henrissat B."/>
            <person name="Hibbett D."/>
            <person name="Martinez A.T."/>
            <person name="Grigoriev I.V."/>
        </authorList>
    </citation>
    <scope>NUCLEOTIDE SEQUENCE</scope>
    <source>
        <strain evidence="3">CBS 247.69</strain>
    </source>
</reference>
<dbReference type="Proteomes" id="UP000807353">
    <property type="component" value="Unassembled WGS sequence"/>
</dbReference>
<evidence type="ECO:0000259" key="2">
    <source>
        <dbReference type="Pfam" id="PF20152"/>
    </source>
</evidence>
<evidence type="ECO:0000256" key="1">
    <source>
        <dbReference type="SAM" id="Phobius"/>
    </source>
</evidence>